<comment type="caution">
    <text evidence="12">Lacks conserved residue(s) required for the propagation of feature annotation.</text>
</comment>
<comment type="similarity">
    <text evidence="3 12">Belongs to the PIGV family.</text>
</comment>
<organism evidence="13 14">
    <name type="scientific">Cladophialophora immunda</name>
    <dbReference type="NCBI Taxonomy" id="569365"/>
    <lineage>
        <taxon>Eukaryota</taxon>
        <taxon>Fungi</taxon>
        <taxon>Dikarya</taxon>
        <taxon>Ascomycota</taxon>
        <taxon>Pezizomycotina</taxon>
        <taxon>Eurotiomycetes</taxon>
        <taxon>Chaetothyriomycetidae</taxon>
        <taxon>Chaetothyriales</taxon>
        <taxon>Herpotrichiellaceae</taxon>
        <taxon>Cladophialophora</taxon>
    </lineage>
</organism>
<feature type="transmembrane region" description="Helical" evidence="12">
    <location>
        <begin position="260"/>
        <end position="279"/>
    </location>
</feature>
<dbReference type="UniPathway" id="UPA00196"/>
<evidence type="ECO:0000256" key="6">
    <source>
        <dbReference type="ARBA" id="ARBA00022676"/>
    </source>
</evidence>
<feature type="transmembrane region" description="Helical" evidence="12">
    <location>
        <begin position="373"/>
        <end position="391"/>
    </location>
</feature>
<dbReference type="Proteomes" id="UP000054466">
    <property type="component" value="Unassembled WGS sequence"/>
</dbReference>
<dbReference type="GO" id="GO:0000009">
    <property type="term" value="F:alpha-1,6-mannosyltransferase activity"/>
    <property type="evidence" value="ECO:0007669"/>
    <property type="project" value="InterPro"/>
</dbReference>
<gene>
    <name evidence="13" type="ORF">PV07_02315</name>
</gene>
<feature type="transmembrane region" description="Helical" evidence="12">
    <location>
        <begin position="233"/>
        <end position="251"/>
    </location>
</feature>
<keyword evidence="7 12" id="KW-0808">Transferase</keyword>
<evidence type="ECO:0000313" key="14">
    <source>
        <dbReference type="Proteomes" id="UP000054466"/>
    </source>
</evidence>
<feature type="transmembrane region" description="Helical" evidence="12">
    <location>
        <begin position="206"/>
        <end position="227"/>
    </location>
</feature>
<evidence type="ECO:0000256" key="10">
    <source>
        <dbReference type="ARBA" id="ARBA00022989"/>
    </source>
</evidence>
<evidence type="ECO:0000256" key="3">
    <source>
        <dbReference type="ARBA" id="ARBA00008698"/>
    </source>
</evidence>
<evidence type="ECO:0000256" key="11">
    <source>
        <dbReference type="ARBA" id="ARBA00023136"/>
    </source>
</evidence>
<protein>
    <recommendedName>
        <fullName evidence="4 12">GPI mannosyltransferase 2</fullName>
        <ecNumber evidence="12">2.4.1.-</ecNumber>
    </recommendedName>
</protein>
<keyword evidence="5 12" id="KW-0337">GPI-anchor biosynthesis</keyword>
<reference evidence="13 14" key="1">
    <citation type="submission" date="2015-01" db="EMBL/GenBank/DDBJ databases">
        <title>The Genome Sequence of Cladophialophora immunda CBS83496.</title>
        <authorList>
            <consortium name="The Broad Institute Genomics Platform"/>
            <person name="Cuomo C."/>
            <person name="de Hoog S."/>
            <person name="Gorbushina A."/>
            <person name="Stielow B."/>
            <person name="Teixiera M."/>
            <person name="Abouelleil A."/>
            <person name="Chapman S.B."/>
            <person name="Priest M."/>
            <person name="Young S.K."/>
            <person name="Wortman J."/>
            <person name="Nusbaum C."/>
            <person name="Birren B."/>
        </authorList>
    </citation>
    <scope>NUCLEOTIDE SEQUENCE [LARGE SCALE GENOMIC DNA]</scope>
    <source>
        <strain evidence="13 14">CBS 83496</strain>
    </source>
</reference>
<dbReference type="GO" id="GO:0031501">
    <property type="term" value="C:mannosyltransferase complex"/>
    <property type="evidence" value="ECO:0007669"/>
    <property type="project" value="TreeGrafter"/>
</dbReference>
<dbReference type="GeneID" id="27341509"/>
<keyword evidence="10 12" id="KW-1133">Transmembrane helix</keyword>
<dbReference type="InterPro" id="IPR007315">
    <property type="entry name" value="PIG-V/Gpi18"/>
</dbReference>
<feature type="transmembrane region" description="Helical" evidence="12">
    <location>
        <begin position="15"/>
        <end position="36"/>
    </location>
</feature>
<dbReference type="STRING" id="569365.A0A0D2D088"/>
<keyword evidence="9 12" id="KW-0256">Endoplasmic reticulum</keyword>
<evidence type="ECO:0000256" key="7">
    <source>
        <dbReference type="ARBA" id="ARBA00022679"/>
    </source>
</evidence>
<dbReference type="GO" id="GO:0006506">
    <property type="term" value="P:GPI anchor biosynthetic process"/>
    <property type="evidence" value="ECO:0007669"/>
    <property type="project" value="UniProtKB-UniPathway"/>
</dbReference>
<evidence type="ECO:0000256" key="1">
    <source>
        <dbReference type="ARBA" id="ARBA00004477"/>
    </source>
</evidence>
<keyword evidence="6 12" id="KW-0328">Glycosyltransferase</keyword>
<dbReference type="PANTHER" id="PTHR12468:SF2">
    <property type="entry name" value="GPI MANNOSYLTRANSFERASE 2"/>
    <property type="match status" value="1"/>
</dbReference>
<feature type="transmembrane region" description="Helical" evidence="12">
    <location>
        <begin position="330"/>
        <end position="352"/>
    </location>
</feature>
<dbReference type="RefSeq" id="XP_016255846.1">
    <property type="nucleotide sequence ID" value="XM_016388918.1"/>
</dbReference>
<dbReference type="VEuPathDB" id="FungiDB:PV07_02315"/>
<evidence type="ECO:0000256" key="4">
    <source>
        <dbReference type="ARBA" id="ARBA00013795"/>
    </source>
</evidence>
<dbReference type="GO" id="GO:0005789">
    <property type="term" value="C:endoplasmic reticulum membrane"/>
    <property type="evidence" value="ECO:0007669"/>
    <property type="project" value="UniProtKB-SubCell"/>
</dbReference>
<evidence type="ECO:0000256" key="2">
    <source>
        <dbReference type="ARBA" id="ARBA00004687"/>
    </source>
</evidence>
<dbReference type="PANTHER" id="PTHR12468">
    <property type="entry name" value="GPI MANNOSYLTRANSFERASE 2"/>
    <property type="match status" value="1"/>
</dbReference>
<dbReference type="OrthoDB" id="10252502at2759"/>
<dbReference type="EC" id="2.4.1.-" evidence="12"/>
<evidence type="ECO:0000256" key="8">
    <source>
        <dbReference type="ARBA" id="ARBA00022692"/>
    </source>
</evidence>
<evidence type="ECO:0000256" key="12">
    <source>
        <dbReference type="RuleBase" id="RU363112"/>
    </source>
</evidence>
<sequence length="448" mass="49593">MNPTPWSMYGRDHPILTLFVLFLAWKSVILLITLAAPGVGYDTSTSLLSWEDGGRQIITNTPDEMSDGWLKFVRWDSIYYTHISDQGHVFEQEWAFGTGISTAISWTSRSLRQLGFSAEPSSSFVGILLSHASHWLSVIQLWALTEALMGPDKTSKSLLPFTAAALHILSPAGVFLSAPCSESAFAFLSMSGFLGYLHATQLLRRGLVFAGCTTMICAGMSFSTATMVRSNGILAGIPFLVEAITTLLAVLSQGLSASRLFWLASVVAGGLLVAFGMVYPQGLAYQDYCYGRDSEVRRPWCNQTIPSIFTWVQSHYWNVGPFRYWTVSNLPLFILAAPMLSILIYSALDVLRRPQFLIRETPHSPITASAGKRVLLSLALPQLMLAVLAFTSYHVQIITRLSSGYPLWYMWLATKLEMEPKRASVVIRWMVIYALVQAGLYASFLPPA</sequence>
<dbReference type="EMBL" id="KN847040">
    <property type="protein sequence ID" value="KIW35630.1"/>
    <property type="molecule type" value="Genomic_DNA"/>
</dbReference>
<dbReference type="AlphaFoldDB" id="A0A0D2D088"/>
<comment type="pathway">
    <text evidence="2 12">Glycolipid biosynthesis; glycosylphosphatidylinositol-anchor biosynthesis.</text>
</comment>
<proteinExistence type="inferred from homology"/>
<evidence type="ECO:0000256" key="5">
    <source>
        <dbReference type="ARBA" id="ARBA00022502"/>
    </source>
</evidence>
<accession>A0A0D2D088</accession>
<evidence type="ECO:0000313" key="13">
    <source>
        <dbReference type="EMBL" id="KIW35630.1"/>
    </source>
</evidence>
<dbReference type="GO" id="GO:0004376">
    <property type="term" value="F:GPI mannosyltransferase activity"/>
    <property type="evidence" value="ECO:0007669"/>
    <property type="project" value="InterPro"/>
</dbReference>
<keyword evidence="8 12" id="KW-0812">Transmembrane</keyword>
<dbReference type="HOGENOM" id="CLU_029048_0_0_1"/>
<keyword evidence="14" id="KW-1185">Reference proteome</keyword>
<evidence type="ECO:0000256" key="9">
    <source>
        <dbReference type="ARBA" id="ARBA00022824"/>
    </source>
</evidence>
<comment type="function">
    <text evidence="12">Mannosyltransferase involved in glycosylphosphatidylinositol-anchor biosynthesis.</text>
</comment>
<feature type="transmembrane region" description="Helical" evidence="12">
    <location>
        <begin position="426"/>
        <end position="444"/>
    </location>
</feature>
<dbReference type="Pfam" id="PF04188">
    <property type="entry name" value="Mannosyl_trans2"/>
    <property type="match status" value="1"/>
</dbReference>
<comment type="subcellular location">
    <subcellularLocation>
        <location evidence="1 12">Endoplasmic reticulum membrane</location>
        <topology evidence="1 12">Multi-pass membrane protein</topology>
    </subcellularLocation>
</comment>
<name>A0A0D2D088_9EURO</name>
<keyword evidence="11 12" id="KW-0472">Membrane</keyword>